<comment type="similarity">
    <text evidence="3 10">Belongs to the ALG6/ALG8 glucosyltransferase family.</text>
</comment>
<feature type="transmembrane region" description="Helical" evidence="10">
    <location>
        <begin position="197"/>
        <end position="216"/>
    </location>
</feature>
<gene>
    <name evidence="11" type="ORF">AKO1_010045</name>
</gene>
<keyword evidence="6 10" id="KW-0812">Transmembrane</keyword>
<feature type="transmembrane region" description="Helical" evidence="10">
    <location>
        <begin position="250"/>
        <end position="268"/>
    </location>
</feature>
<dbReference type="Proteomes" id="UP001431209">
    <property type="component" value="Unassembled WGS sequence"/>
</dbReference>
<evidence type="ECO:0000256" key="2">
    <source>
        <dbReference type="ARBA" id="ARBA00004922"/>
    </source>
</evidence>
<evidence type="ECO:0000256" key="9">
    <source>
        <dbReference type="ARBA" id="ARBA00023136"/>
    </source>
</evidence>
<keyword evidence="8 10" id="KW-1133">Transmembrane helix</keyword>
<comment type="caution">
    <text evidence="11">The sequence shown here is derived from an EMBL/GenBank/DDBJ whole genome shotgun (WGS) entry which is preliminary data.</text>
</comment>
<dbReference type="Pfam" id="PF03155">
    <property type="entry name" value="Alg6_Alg8"/>
    <property type="match status" value="1"/>
</dbReference>
<evidence type="ECO:0000256" key="6">
    <source>
        <dbReference type="ARBA" id="ARBA00022692"/>
    </source>
</evidence>
<comment type="subcellular location">
    <subcellularLocation>
        <location evidence="1 10">Endoplasmic reticulum membrane</location>
        <topology evidence="1 10">Multi-pass membrane protein</topology>
    </subcellularLocation>
</comment>
<evidence type="ECO:0000256" key="3">
    <source>
        <dbReference type="ARBA" id="ARBA00008715"/>
    </source>
</evidence>
<evidence type="ECO:0000256" key="4">
    <source>
        <dbReference type="ARBA" id="ARBA00022676"/>
    </source>
</evidence>
<evidence type="ECO:0000256" key="1">
    <source>
        <dbReference type="ARBA" id="ARBA00004477"/>
    </source>
</evidence>
<evidence type="ECO:0000313" key="11">
    <source>
        <dbReference type="EMBL" id="KAL0479009.1"/>
    </source>
</evidence>
<dbReference type="GO" id="GO:0042283">
    <property type="term" value="F:dolichyl pyrophosphate Glc1Man9GlcNAc2 alpha-1,3-glucosyltransferase activity"/>
    <property type="evidence" value="ECO:0007669"/>
    <property type="project" value="TreeGrafter"/>
</dbReference>
<sequence length="379" mass="43262">MFWWIIAITFCSPSLIIVDNIHFQYNGLLFGIQILSLSYAQENKLLLSGIMFAILLNFKHIYLYAAPAYFLFLLYHYCIHKQHFSTSKFLKLGSCVIIAFLISFLPFVLYSQILDPKPHISSQVKQILSRMFPFERGLTHAYWAPNFWAIYNFIDKMLVGFAKVILKKEFIGASSFSGGLVGLNQGSHAVLPSVSPGATIILSGVTATISCILVLYKKKRSSDSGRTLIECVVNSSFAFFLFGWHVHEKAVIMMLVPMGLLIVKGSNLCRTQLKWFSFASIVGCYSLFPLLYQPMVIPIRWMLLLVHIFMLLTFWSRFGSGHIFNKFETLYLYGLIIIEIYSVFINNLILPQLPFLPLMITSVYCSLGIIHTYIKMILI</sequence>
<dbReference type="PANTHER" id="PTHR12413">
    <property type="entry name" value="DOLICHYL GLYCOSYLTRANSFERASE"/>
    <property type="match status" value="1"/>
</dbReference>
<proteinExistence type="inferred from homology"/>
<keyword evidence="9 10" id="KW-0472">Membrane</keyword>
<feature type="transmembrane region" description="Helical" evidence="10">
    <location>
        <begin position="355"/>
        <end position="374"/>
    </location>
</feature>
<keyword evidence="4 10" id="KW-0328">Glycosyltransferase</keyword>
<dbReference type="EMBL" id="JAOPGA020000494">
    <property type="protein sequence ID" value="KAL0479009.1"/>
    <property type="molecule type" value="Genomic_DNA"/>
</dbReference>
<feature type="transmembrane region" description="Helical" evidence="10">
    <location>
        <begin position="298"/>
        <end position="318"/>
    </location>
</feature>
<evidence type="ECO:0000256" key="7">
    <source>
        <dbReference type="ARBA" id="ARBA00022824"/>
    </source>
</evidence>
<feature type="transmembrane region" description="Helical" evidence="10">
    <location>
        <begin position="89"/>
        <end position="109"/>
    </location>
</feature>
<dbReference type="PANTHER" id="PTHR12413:SF2">
    <property type="entry name" value="DOLICHYL PYROPHOSPHATE GLC1MAN9GLCNAC2 ALPHA-1,3-GLUCOSYLTRANSFERASE-RELATED"/>
    <property type="match status" value="1"/>
</dbReference>
<feature type="transmembrane region" description="Helical" evidence="10">
    <location>
        <begin position="330"/>
        <end position="349"/>
    </location>
</feature>
<feature type="transmembrane region" description="Helical" evidence="10">
    <location>
        <begin position="61"/>
        <end position="77"/>
    </location>
</feature>
<evidence type="ECO:0000256" key="5">
    <source>
        <dbReference type="ARBA" id="ARBA00022679"/>
    </source>
</evidence>
<comment type="pathway">
    <text evidence="2 10">Protein modification; protein glycosylation.</text>
</comment>
<feature type="transmembrane region" description="Helical" evidence="10">
    <location>
        <begin position="275"/>
        <end position="292"/>
    </location>
</feature>
<protein>
    <recommendedName>
        <fullName evidence="10">Alpha-1,3-glucosyltransferase</fullName>
        <ecNumber evidence="10">2.4.1.-</ecNumber>
    </recommendedName>
</protein>
<reference evidence="11 12" key="1">
    <citation type="submission" date="2024-03" db="EMBL/GenBank/DDBJ databases">
        <title>The Acrasis kona genome and developmental transcriptomes reveal deep origins of eukaryotic multicellular pathways.</title>
        <authorList>
            <person name="Sheikh S."/>
            <person name="Fu C.-J."/>
            <person name="Brown M.W."/>
            <person name="Baldauf S.L."/>
        </authorList>
    </citation>
    <scope>NUCLEOTIDE SEQUENCE [LARGE SCALE GENOMIC DNA]</scope>
    <source>
        <strain evidence="11 12">ATCC MYA-3509</strain>
    </source>
</reference>
<organism evidence="11 12">
    <name type="scientific">Acrasis kona</name>
    <dbReference type="NCBI Taxonomy" id="1008807"/>
    <lineage>
        <taxon>Eukaryota</taxon>
        <taxon>Discoba</taxon>
        <taxon>Heterolobosea</taxon>
        <taxon>Tetramitia</taxon>
        <taxon>Eutetramitia</taxon>
        <taxon>Acrasidae</taxon>
        <taxon>Acrasis</taxon>
    </lineage>
</organism>
<dbReference type="AlphaFoldDB" id="A0AAW2YQT2"/>
<keyword evidence="7 10" id="KW-0256">Endoplasmic reticulum</keyword>
<dbReference type="GO" id="GO:0006487">
    <property type="term" value="P:protein N-linked glycosylation"/>
    <property type="evidence" value="ECO:0007669"/>
    <property type="project" value="TreeGrafter"/>
</dbReference>
<evidence type="ECO:0000256" key="8">
    <source>
        <dbReference type="ARBA" id="ARBA00022989"/>
    </source>
</evidence>
<keyword evidence="12" id="KW-1185">Reference proteome</keyword>
<dbReference type="GO" id="GO:0005789">
    <property type="term" value="C:endoplasmic reticulum membrane"/>
    <property type="evidence" value="ECO:0007669"/>
    <property type="project" value="UniProtKB-SubCell"/>
</dbReference>
<dbReference type="EC" id="2.4.1.-" evidence="10"/>
<feature type="transmembrane region" description="Helical" evidence="10">
    <location>
        <begin position="228"/>
        <end position="244"/>
    </location>
</feature>
<accession>A0AAW2YQT2</accession>
<evidence type="ECO:0000256" key="10">
    <source>
        <dbReference type="RuleBase" id="RU363110"/>
    </source>
</evidence>
<keyword evidence="5 10" id="KW-0808">Transferase</keyword>
<name>A0AAW2YQT2_9EUKA</name>
<evidence type="ECO:0000313" key="12">
    <source>
        <dbReference type="Proteomes" id="UP001431209"/>
    </source>
</evidence>
<dbReference type="InterPro" id="IPR004856">
    <property type="entry name" value="Glyco_trans_ALG6/ALG8"/>
</dbReference>